<gene>
    <name evidence="2" type="ORF">ENS64_11320</name>
</gene>
<proteinExistence type="predicted"/>
<sequence>MAVEVTCGHCQGDILIESLAATITCPLCGSLLELPDLEAAIDQPTDSPPQTPPAANDDATVIDVPAFGGAPLPQGAAPRSADPTEVLPVMEPFPAVITAPAPEAVTTAPAVAVAAPPRSPRPAAGPALEASPQQAGLFPETVPWNWFVLAISYASAVTMVLLYLWLTAGSRRQHALESLPDLVPEVHNGQVAMKVPPPQVDVAPGHVLRLGESQRFGSVKVTPLKITRGPLRFVHASGDKRARREPTQAVLKLWLRFDNVSRDQRFTPLDRTLVFKRIFRDRVFTNNFLCAVEQRREDGQLFYVYDMPEFSEFLIVGQDLGQRIGPGETWETFIPSEEGITEVRGEWVWRVQFRKGYHPRSGRGVTTLVDVRFHPDDIIDDA</sequence>
<dbReference type="EMBL" id="DSVQ01000015">
    <property type="protein sequence ID" value="HGT39833.1"/>
    <property type="molecule type" value="Genomic_DNA"/>
</dbReference>
<keyword evidence="1" id="KW-0472">Membrane</keyword>
<comment type="caution">
    <text evidence="2">The sequence shown here is derived from an EMBL/GenBank/DDBJ whole genome shotgun (WGS) entry which is preliminary data.</text>
</comment>
<evidence type="ECO:0000313" key="2">
    <source>
        <dbReference type="EMBL" id="HGT39833.1"/>
    </source>
</evidence>
<organism evidence="2">
    <name type="scientific">Schlesneria paludicola</name>
    <dbReference type="NCBI Taxonomy" id="360056"/>
    <lineage>
        <taxon>Bacteria</taxon>
        <taxon>Pseudomonadati</taxon>
        <taxon>Planctomycetota</taxon>
        <taxon>Planctomycetia</taxon>
        <taxon>Planctomycetales</taxon>
        <taxon>Planctomycetaceae</taxon>
        <taxon>Schlesneria</taxon>
    </lineage>
</organism>
<keyword evidence="1" id="KW-1133">Transmembrane helix</keyword>
<evidence type="ECO:0000256" key="1">
    <source>
        <dbReference type="SAM" id="Phobius"/>
    </source>
</evidence>
<name>A0A7C4LLI7_9PLAN</name>
<accession>A0A7C4LLI7</accession>
<reference evidence="2" key="1">
    <citation type="journal article" date="2020" name="mSystems">
        <title>Genome- and Community-Level Interaction Insights into Carbon Utilization and Element Cycling Functions of Hydrothermarchaeota in Hydrothermal Sediment.</title>
        <authorList>
            <person name="Zhou Z."/>
            <person name="Liu Y."/>
            <person name="Xu W."/>
            <person name="Pan J."/>
            <person name="Luo Z.H."/>
            <person name="Li M."/>
        </authorList>
    </citation>
    <scope>NUCLEOTIDE SEQUENCE [LARGE SCALE GENOMIC DNA]</scope>
    <source>
        <strain evidence="2">SpSt-508</strain>
    </source>
</reference>
<dbReference type="AlphaFoldDB" id="A0A7C4LLI7"/>
<feature type="transmembrane region" description="Helical" evidence="1">
    <location>
        <begin position="144"/>
        <end position="166"/>
    </location>
</feature>
<keyword evidence="1" id="KW-0812">Transmembrane</keyword>
<protein>
    <submittedName>
        <fullName evidence="2">Uncharacterized protein</fullName>
    </submittedName>
</protein>